<sequence>MSTPPRRRQPAGLAELIERLREAGGEPTALELAEALWLAHRTAPFAGGADPARGGEPPQTGSVPPDASAPQLLDPPAAPPPEAPHGLTEQSAPVSLYAPDRYGGRPDLAFPVHAPAASTLPGLLGLQRALRPLMGYRPQLPPVSGPLDEDASAELSARSGAVRPVFGRTERRGAEIQLLMDASTTASVWQLTFDCLRQTCEQLGAFRDVQALYLHRAPDGTPLIGTGPEREATRLRPADQYRDTTGRRLTLIVSDCVGPLWQDGGAQRLLHRWSSGSPLAVVQPLPPRLWPRTALPAEPGVLLRAGRPGTRLSFERDGYGPPPPEDALPVPVLLPTPGALGSWASLLGGGGTGSARGAAAWVRPRHHAMPVPAVGGSVGAGGRGPDPRELLRAFRASASPGALQLAVHLTAVPLVLPVIQLVQEAILPGTGPMELAEVLLSGLLERLPGIDGSPGPRYVFVPGVQELLFQSLDRSAAMLVLKYVSEYVTRRFGKGTRNFPALAVAQLSGLSGRGGADATGGLDVTEVTDAVRHAPGQPDGHPADDLFAEVPAQVVRWYAPEAPASSGLAEAWRLLRRWWEQGDPELLRIAREHAEAAIAALERSASAGSSGTAGSSSTADPAGTDPAGTGELSRARLVLGQVLHALTETGAVRREPRLARSLLHDAAAQLSGQDLDTRFALAAVQHDLWEAEGDPAHLHAARRTLSRMADEAAASGRPLPEGTEVRRRLWLGRVLLALSRSEQAAGTGQRTHAAAAVRELRAAAGLLESAGGEERRLCAVLLDLSGALREVAATPADRLANLDRAEAAAGDSDALRLRCARARARVHRDTGDWAAADFAYAAAEAFAERDSPDRGELLAEWGTMLLDGADDTTRAEGVLREALTAAPPDGPLAARLPLLLGRALVARFAREHFLPDLYEGSHLLEQAARKARDSALRAEAWRLLGSAEQQRPDSHLRRERTERTLRRSLAEARRARGRAAASVAVARACHALAAHHERQGRTHTALTDYRAAAAEWQQLASELHELPWAEVRETRERVAALEAG</sequence>
<comment type="caution">
    <text evidence="2">The sequence shown here is derived from an EMBL/GenBank/DDBJ whole genome shotgun (WGS) entry which is preliminary data.</text>
</comment>
<dbReference type="InterPro" id="IPR047738">
    <property type="entry name" value="SAV_2336-like_N"/>
</dbReference>
<dbReference type="EMBL" id="JAJAGO010000008">
    <property type="protein sequence ID" value="MCT2591809.1"/>
    <property type="molecule type" value="Genomic_DNA"/>
</dbReference>
<accession>A0ABT2JV86</accession>
<name>A0ABT2JV86_9ACTN</name>
<evidence type="ECO:0000313" key="3">
    <source>
        <dbReference type="Proteomes" id="UP001156389"/>
    </source>
</evidence>
<dbReference type="Proteomes" id="UP001156389">
    <property type="component" value="Unassembled WGS sequence"/>
</dbReference>
<dbReference type="RefSeq" id="WP_260219144.1">
    <property type="nucleotide sequence ID" value="NZ_JAJAGO010000008.1"/>
</dbReference>
<feature type="compositionally biased region" description="Low complexity" evidence="1">
    <location>
        <begin position="604"/>
        <end position="619"/>
    </location>
</feature>
<dbReference type="NCBIfam" id="NF041121">
    <property type="entry name" value="SAV_2336_NTERM"/>
    <property type="match status" value="1"/>
</dbReference>
<reference evidence="2 3" key="1">
    <citation type="submission" date="2021-10" db="EMBL/GenBank/DDBJ databases">
        <title>Streptomyces gossypii sp. nov., isolated from soil collected from cotton field.</title>
        <authorList>
            <person name="Ge X."/>
            <person name="Chen X."/>
            <person name="Liu W."/>
        </authorList>
    </citation>
    <scope>NUCLEOTIDE SEQUENCE [LARGE SCALE GENOMIC DNA]</scope>
    <source>
        <strain evidence="2 3">N2-109</strain>
    </source>
</reference>
<organism evidence="2 3">
    <name type="scientific">Streptomyces gossypii</name>
    <dbReference type="NCBI Taxonomy" id="2883101"/>
    <lineage>
        <taxon>Bacteria</taxon>
        <taxon>Bacillati</taxon>
        <taxon>Actinomycetota</taxon>
        <taxon>Actinomycetes</taxon>
        <taxon>Kitasatosporales</taxon>
        <taxon>Streptomycetaceae</taxon>
        <taxon>Streptomyces</taxon>
    </lineage>
</organism>
<proteinExistence type="predicted"/>
<feature type="region of interest" description="Disordered" evidence="1">
    <location>
        <begin position="604"/>
        <end position="630"/>
    </location>
</feature>
<gene>
    <name evidence="2" type="ORF">LHJ74_18220</name>
</gene>
<feature type="compositionally biased region" description="Low complexity" evidence="1">
    <location>
        <begin position="64"/>
        <end position="75"/>
    </location>
</feature>
<evidence type="ECO:0000313" key="2">
    <source>
        <dbReference type="EMBL" id="MCT2591809.1"/>
    </source>
</evidence>
<keyword evidence="3" id="KW-1185">Reference proteome</keyword>
<evidence type="ECO:0000256" key="1">
    <source>
        <dbReference type="SAM" id="MobiDB-lite"/>
    </source>
</evidence>
<protein>
    <submittedName>
        <fullName evidence="2">Tetratricopeptide repeat protein</fullName>
    </submittedName>
</protein>
<feature type="region of interest" description="Disordered" evidence="1">
    <location>
        <begin position="45"/>
        <end position="88"/>
    </location>
</feature>